<organism evidence="1 2">
    <name type="scientific">Clostridioides difficile</name>
    <name type="common">Peptoclostridium difficile</name>
    <dbReference type="NCBI Taxonomy" id="1496"/>
    <lineage>
        <taxon>Bacteria</taxon>
        <taxon>Bacillati</taxon>
        <taxon>Bacillota</taxon>
        <taxon>Clostridia</taxon>
        <taxon>Peptostreptococcales</taxon>
        <taxon>Peptostreptococcaceae</taxon>
        <taxon>Clostridioides</taxon>
    </lineage>
</organism>
<dbReference type="EMBL" id="DAEPXK010000019">
    <property type="protein sequence ID" value="HBH1542547.1"/>
    <property type="molecule type" value="Genomic_DNA"/>
</dbReference>
<name>A0AAN5VM45_CLODI</name>
<dbReference type="AlphaFoldDB" id="A0AAN5VM45"/>
<proteinExistence type="predicted"/>
<gene>
    <name evidence="1" type="ORF">KRM00_002031</name>
</gene>
<sequence>MIKSINYYETENKKRIYVKIVDRKTDAYFDVIKNEWTPKKIKEIEEEIFKFAGVESIEGFKKIKSNIYTSKDKDQVLISKFNKIKNYTMTDKYFKEIKAVIKELNNNKIEKDITYINENRITYLKERINKNLSYMTKNNRKEKYEDISTDMVKLEKLDYDTKYIKHEIEDKYNKLTIQYYISKFEYNLNCIREYKRISANKIELCKSSIEKLHNLGENTCNLENKLEKVVNDKKEQIEIERLKTIEELRKNTIYLSYLKDGTFRLENKDYNNYDEIKKLIKELEIGEYDGLYSIIVNIKKLDDNGINYEIVNKKVTKIPTFTELEDMPSVFRLRGCTFKENASKGCYIAICDELGTIIYFLTSVEKVNKSGTMITYNFSDFEFENDSYYAVRYGKMYDIRKRIYRFNNEKWYEVSYTYSVEYK</sequence>
<accession>A0AAN5VM45</accession>
<reference evidence="1" key="2">
    <citation type="submission" date="2021-06" db="EMBL/GenBank/DDBJ databases">
        <authorList>
            <consortium name="NCBI Pathogen Detection Project"/>
        </authorList>
    </citation>
    <scope>NUCLEOTIDE SEQUENCE</scope>
    <source>
        <strain evidence="1">HN1000</strain>
    </source>
</reference>
<dbReference type="Proteomes" id="UP000878956">
    <property type="component" value="Unassembled WGS sequence"/>
</dbReference>
<reference evidence="1" key="1">
    <citation type="journal article" date="2018" name="Genome Biol.">
        <title>SKESA: strategic k-mer extension for scrupulous assemblies.</title>
        <authorList>
            <person name="Souvorov A."/>
            <person name="Agarwala R."/>
            <person name="Lipman D.J."/>
        </authorList>
    </citation>
    <scope>NUCLEOTIDE SEQUENCE</scope>
    <source>
        <strain evidence="1">HN1000</strain>
    </source>
</reference>
<comment type="caution">
    <text evidence="1">The sequence shown here is derived from an EMBL/GenBank/DDBJ whole genome shotgun (WGS) entry which is preliminary data.</text>
</comment>
<evidence type="ECO:0000313" key="1">
    <source>
        <dbReference type="EMBL" id="HBH1542547.1"/>
    </source>
</evidence>
<evidence type="ECO:0000313" key="2">
    <source>
        <dbReference type="Proteomes" id="UP000878956"/>
    </source>
</evidence>
<protein>
    <submittedName>
        <fullName evidence="1">Uncharacterized protein</fullName>
    </submittedName>
</protein>